<evidence type="ECO:0000256" key="1">
    <source>
        <dbReference type="SAM" id="MobiDB-lite"/>
    </source>
</evidence>
<evidence type="ECO:0000313" key="2">
    <source>
        <dbReference type="EMBL" id="WLI73198.1"/>
    </source>
</evidence>
<dbReference type="Proteomes" id="UP001235344">
    <property type="component" value="Chromosome"/>
</dbReference>
<sequence length="111" mass="12600">MSADSRSRLPARRDVTEPSSATPSRTERKAQLEARIEQQRIDILVEASRYREASRPIDEGWQALMRFKAPLYALGGVLLLKSARHPNSLLRVAKRLAAGALLLRRARRLLR</sequence>
<dbReference type="RefSeq" id="WP_305500633.1">
    <property type="nucleotide sequence ID" value="NZ_CP131913.1"/>
</dbReference>
<dbReference type="Pfam" id="PF13997">
    <property type="entry name" value="YqjK"/>
    <property type="match status" value="1"/>
</dbReference>
<reference evidence="2 3" key="1">
    <citation type="submission" date="2023-08" db="EMBL/GenBank/DDBJ databases">
        <title>Transcriptome Analysis of Halomonas alkalicola CICC 11012s to Identify the Genes Involved in Alkaline Tolerances.</title>
        <authorList>
            <person name="Zhai L."/>
        </authorList>
    </citation>
    <scope>NUCLEOTIDE SEQUENCE [LARGE SCALE GENOMIC DNA]</scope>
    <source>
        <strain evidence="2 3">CICC 11012s</strain>
    </source>
</reference>
<dbReference type="EMBL" id="CP131913">
    <property type="protein sequence ID" value="WLI73198.1"/>
    <property type="molecule type" value="Genomic_DNA"/>
</dbReference>
<accession>A0ABY9H4P8</accession>
<evidence type="ECO:0000313" key="3">
    <source>
        <dbReference type="Proteomes" id="UP001235344"/>
    </source>
</evidence>
<dbReference type="InterPro" id="IPR025612">
    <property type="entry name" value="YqjK"/>
</dbReference>
<gene>
    <name evidence="2" type="ORF">B6N23_15930</name>
</gene>
<name>A0ABY9H4P8_9GAMM</name>
<feature type="region of interest" description="Disordered" evidence="1">
    <location>
        <begin position="1"/>
        <end position="31"/>
    </location>
</feature>
<proteinExistence type="predicted"/>
<feature type="compositionally biased region" description="Basic and acidic residues" evidence="1">
    <location>
        <begin position="1"/>
        <end position="16"/>
    </location>
</feature>
<protein>
    <submittedName>
        <fullName evidence="2">YqjK-like family protein</fullName>
    </submittedName>
</protein>
<organism evidence="2 3">
    <name type="scientific">Halomonas alkalicola</name>
    <dbReference type="NCBI Taxonomy" id="1930622"/>
    <lineage>
        <taxon>Bacteria</taxon>
        <taxon>Pseudomonadati</taxon>
        <taxon>Pseudomonadota</taxon>
        <taxon>Gammaproteobacteria</taxon>
        <taxon>Oceanospirillales</taxon>
        <taxon>Halomonadaceae</taxon>
        <taxon>Halomonas</taxon>
    </lineage>
</organism>
<keyword evidence="3" id="KW-1185">Reference proteome</keyword>